<feature type="domain" description="Glycosyl transferase 48" evidence="2">
    <location>
        <begin position="1"/>
        <end position="277"/>
    </location>
</feature>
<feature type="transmembrane region" description="Helical" evidence="1">
    <location>
        <begin position="308"/>
        <end position="331"/>
    </location>
</feature>
<dbReference type="GO" id="GO:0005886">
    <property type="term" value="C:plasma membrane"/>
    <property type="evidence" value="ECO:0007669"/>
    <property type="project" value="TreeGrafter"/>
</dbReference>
<dbReference type="EMBL" id="CM035412">
    <property type="protein sequence ID" value="KAH7433748.1"/>
    <property type="molecule type" value="Genomic_DNA"/>
</dbReference>
<keyword evidence="1" id="KW-0472">Membrane</keyword>
<comment type="caution">
    <text evidence="3">The sequence shown here is derived from an EMBL/GenBank/DDBJ whole genome shotgun (WGS) entry which is preliminary data.</text>
</comment>
<feature type="transmembrane region" description="Helical" evidence="1">
    <location>
        <begin position="91"/>
        <end position="109"/>
    </location>
</feature>
<keyword evidence="1" id="KW-0812">Transmembrane</keyword>
<evidence type="ECO:0000313" key="4">
    <source>
        <dbReference type="Proteomes" id="UP000825935"/>
    </source>
</evidence>
<feature type="transmembrane region" description="Helical" evidence="1">
    <location>
        <begin position="408"/>
        <end position="429"/>
    </location>
</feature>
<accession>A0A8T2UGG9</accession>
<feature type="transmembrane region" description="Helical" evidence="1">
    <location>
        <begin position="51"/>
        <end position="71"/>
    </location>
</feature>
<name>A0A8T2UGG9_CERRI</name>
<feature type="transmembrane region" description="Helical" evidence="1">
    <location>
        <begin position="180"/>
        <end position="197"/>
    </location>
</feature>
<proteinExistence type="predicted"/>
<feature type="transmembrane region" description="Helical" evidence="1">
    <location>
        <begin position="204"/>
        <end position="226"/>
    </location>
</feature>
<dbReference type="PANTHER" id="PTHR12741:SF47">
    <property type="entry name" value="CALLOSE SYNTHASE 9"/>
    <property type="match status" value="1"/>
</dbReference>
<sequence length="471" mass="54623">MFEAKVSSGNAEQLLSRDVFRLGNSFDIFRLLSFYVTSVGYYACTMMTSLTIYVFLYGKAYLALSGLWRIFDDLALRNHDKPLQTALGTQFLFQIGFFTAIPMLVMFMIEEGFIKAVVNIVVMQLQLSSVFFTFSLGTRSHYFSRTVLQGGAKYQDTGRNFVVQHIKFAQNYRLYSRSHFVNAFEIMMLLIVIRVYGPQKSPQSYILFSFFCWFLAISWLFAPFIFNPSGFEWQKTVEDYNNWVKWLLGRDNFDPNAKDCWENWWMEQQASNASIMSILLRTALSLRFLFPQFGIIYHLEKVKNDTSILIYGISWLIFIGIIMLFLTFSYRSNYPGSMRPIRGVLYMILFVSFVMVEVLGIISINDIFATIFALIPTGWGLLCIAMIWSEYIQQSPIKPIWSIVKATAWYYDAAMGMLIFIPIAVLSWFQFVSIFQTRLLFNQAFSRGLEISRILSARKQQDDEGSTAKIK</sequence>
<evidence type="ECO:0000259" key="2">
    <source>
        <dbReference type="Pfam" id="PF02364"/>
    </source>
</evidence>
<dbReference type="OrthoDB" id="644463at2759"/>
<dbReference type="GO" id="GO:0006075">
    <property type="term" value="P:(1-&gt;3)-beta-D-glucan biosynthetic process"/>
    <property type="evidence" value="ECO:0007669"/>
    <property type="project" value="InterPro"/>
</dbReference>
<dbReference type="Pfam" id="PF02364">
    <property type="entry name" value="Glucan_synthase"/>
    <property type="match status" value="1"/>
</dbReference>
<dbReference type="PANTHER" id="PTHR12741">
    <property type="entry name" value="LYST-INTERACTING PROTEIN LIP5 DOPAMINE RESPONSIVE PROTEIN DRG-1"/>
    <property type="match status" value="1"/>
</dbReference>
<dbReference type="AlphaFoldDB" id="A0A8T2UGG9"/>
<reference evidence="3" key="1">
    <citation type="submission" date="2021-08" db="EMBL/GenBank/DDBJ databases">
        <title>WGS assembly of Ceratopteris richardii.</title>
        <authorList>
            <person name="Marchant D.B."/>
            <person name="Chen G."/>
            <person name="Jenkins J."/>
            <person name="Shu S."/>
            <person name="Leebens-Mack J."/>
            <person name="Grimwood J."/>
            <person name="Schmutz J."/>
            <person name="Soltis P."/>
            <person name="Soltis D."/>
            <person name="Chen Z.-H."/>
        </authorList>
    </citation>
    <scope>NUCLEOTIDE SEQUENCE</scope>
    <source>
        <strain evidence="3">Whitten #5841</strain>
        <tissue evidence="3">Leaf</tissue>
    </source>
</reference>
<feature type="transmembrane region" description="Helical" evidence="1">
    <location>
        <begin position="367"/>
        <end position="388"/>
    </location>
</feature>
<evidence type="ECO:0000313" key="3">
    <source>
        <dbReference type="EMBL" id="KAH7433748.1"/>
    </source>
</evidence>
<feature type="transmembrane region" description="Helical" evidence="1">
    <location>
        <begin position="343"/>
        <end position="362"/>
    </location>
</feature>
<keyword evidence="1" id="KW-1133">Transmembrane helix</keyword>
<dbReference type="InterPro" id="IPR003440">
    <property type="entry name" value="Glyco_trans_48_dom"/>
</dbReference>
<protein>
    <recommendedName>
        <fullName evidence="2">Glycosyl transferase 48 domain-containing protein</fullName>
    </recommendedName>
</protein>
<gene>
    <name evidence="3" type="ORF">KP509_07G083900</name>
</gene>
<feature type="transmembrane region" description="Helical" evidence="1">
    <location>
        <begin position="116"/>
        <end position="136"/>
    </location>
</feature>
<keyword evidence="4" id="KW-1185">Reference proteome</keyword>
<dbReference type="Proteomes" id="UP000825935">
    <property type="component" value="Chromosome 7"/>
</dbReference>
<evidence type="ECO:0000256" key="1">
    <source>
        <dbReference type="SAM" id="Phobius"/>
    </source>
</evidence>
<organism evidence="3 4">
    <name type="scientific">Ceratopteris richardii</name>
    <name type="common">Triangle waterfern</name>
    <dbReference type="NCBI Taxonomy" id="49495"/>
    <lineage>
        <taxon>Eukaryota</taxon>
        <taxon>Viridiplantae</taxon>
        <taxon>Streptophyta</taxon>
        <taxon>Embryophyta</taxon>
        <taxon>Tracheophyta</taxon>
        <taxon>Polypodiopsida</taxon>
        <taxon>Polypodiidae</taxon>
        <taxon>Polypodiales</taxon>
        <taxon>Pteridineae</taxon>
        <taxon>Pteridaceae</taxon>
        <taxon>Parkerioideae</taxon>
        <taxon>Ceratopteris</taxon>
    </lineage>
</organism>
<dbReference type="OMA" id="WEKTVND"/>
<dbReference type="GO" id="GO:0003843">
    <property type="term" value="F:1,3-beta-D-glucan synthase activity"/>
    <property type="evidence" value="ECO:0007669"/>
    <property type="project" value="InterPro"/>
</dbReference>
<feature type="transmembrane region" description="Helical" evidence="1">
    <location>
        <begin position="28"/>
        <end position="44"/>
    </location>
</feature>
<dbReference type="GO" id="GO:0000148">
    <property type="term" value="C:1,3-beta-D-glucan synthase complex"/>
    <property type="evidence" value="ECO:0007669"/>
    <property type="project" value="InterPro"/>
</dbReference>